<evidence type="ECO:0008006" key="3">
    <source>
        <dbReference type="Google" id="ProtNLM"/>
    </source>
</evidence>
<dbReference type="PANTHER" id="PTHR31694">
    <property type="entry name" value="DESICCATION-LIKE PROTEIN"/>
    <property type="match status" value="1"/>
</dbReference>
<keyword evidence="2" id="KW-1185">Reference proteome</keyword>
<protein>
    <recommendedName>
        <fullName evidence="3">Ferritin-like domain-containing protein</fullName>
    </recommendedName>
</protein>
<reference evidence="1 2" key="1">
    <citation type="journal article" date="2018" name="Biotechnol. Biofuels">
        <title>Integrative visual omics of the white-rot fungus Polyporus brumalis exposes the biotechnological potential of its oxidative enzymes for delignifying raw plant biomass.</title>
        <authorList>
            <person name="Miyauchi S."/>
            <person name="Rancon A."/>
            <person name="Drula E."/>
            <person name="Hage H."/>
            <person name="Chaduli D."/>
            <person name="Favel A."/>
            <person name="Grisel S."/>
            <person name="Henrissat B."/>
            <person name="Herpoel-Gimbert I."/>
            <person name="Ruiz-Duenas F.J."/>
            <person name="Chevret D."/>
            <person name="Hainaut M."/>
            <person name="Lin J."/>
            <person name="Wang M."/>
            <person name="Pangilinan J."/>
            <person name="Lipzen A."/>
            <person name="Lesage-Meessen L."/>
            <person name="Navarro D."/>
            <person name="Riley R."/>
            <person name="Grigoriev I.V."/>
            <person name="Zhou S."/>
            <person name="Raouche S."/>
            <person name="Rosso M.N."/>
        </authorList>
    </citation>
    <scope>NUCLEOTIDE SEQUENCE [LARGE SCALE GENOMIC DNA]</scope>
    <source>
        <strain evidence="1 2">BRFM 1820</strain>
    </source>
</reference>
<evidence type="ECO:0000313" key="2">
    <source>
        <dbReference type="Proteomes" id="UP000256964"/>
    </source>
</evidence>
<proteinExistence type="predicted"/>
<dbReference type="STRING" id="139420.A0A371CNV7"/>
<gene>
    <name evidence="1" type="ORF">OH76DRAFT_150914</name>
</gene>
<dbReference type="PANTHER" id="PTHR31694:SF26">
    <property type="entry name" value="OS05G0151100 PROTEIN"/>
    <property type="match status" value="1"/>
</dbReference>
<dbReference type="OrthoDB" id="1001765at2759"/>
<organism evidence="1 2">
    <name type="scientific">Lentinus brumalis</name>
    <dbReference type="NCBI Taxonomy" id="2498619"/>
    <lineage>
        <taxon>Eukaryota</taxon>
        <taxon>Fungi</taxon>
        <taxon>Dikarya</taxon>
        <taxon>Basidiomycota</taxon>
        <taxon>Agaricomycotina</taxon>
        <taxon>Agaricomycetes</taxon>
        <taxon>Polyporales</taxon>
        <taxon>Polyporaceae</taxon>
        <taxon>Lentinus</taxon>
    </lineage>
</organism>
<dbReference type="Pfam" id="PF13668">
    <property type="entry name" value="Ferritin_2"/>
    <property type="match status" value="1"/>
</dbReference>
<dbReference type="SUPFAM" id="SSF47240">
    <property type="entry name" value="Ferritin-like"/>
    <property type="match status" value="1"/>
</dbReference>
<sequence length="332" mass="34666">MALTARHSSTVPSLLRRFSTPPLVHSSRPPAPLSPMLKKILLLAFAAVTSVRSAPATPRGLIGVKDSDVLQYALFLEHLENAFYRGALAQFDEAAFAAAGHPPNIREGFVEIGQHEAAHVNFLSDALGGQARQPCDYNFGIPSLSVDTFIFLSRTLESIGDSAYIGAAYLIKSPSYLTSAAGILSVEARHQAWVAASAAGSKPFPQAIDQPLLTSEVVVQALALITSCPDPLPVLPDLINELGLTLSDHSPAPGASVVAHVTPANGTRTAHYVAWLNGSGVEYSELGRNGETTVPQGLNGTVYAIAVSSKPEDAGMPSVASLLSGVAVANVS</sequence>
<dbReference type="AlphaFoldDB" id="A0A371CNV7"/>
<name>A0A371CNV7_9APHY</name>
<dbReference type="InterPro" id="IPR009078">
    <property type="entry name" value="Ferritin-like_SF"/>
</dbReference>
<dbReference type="InterPro" id="IPR052965">
    <property type="entry name" value="Pigment-catalase-like"/>
</dbReference>
<dbReference type="Proteomes" id="UP000256964">
    <property type="component" value="Unassembled WGS sequence"/>
</dbReference>
<dbReference type="EMBL" id="KZ857496">
    <property type="protein sequence ID" value="RDX41975.1"/>
    <property type="molecule type" value="Genomic_DNA"/>
</dbReference>
<accession>A0A371CNV7</accession>
<evidence type="ECO:0000313" key="1">
    <source>
        <dbReference type="EMBL" id="RDX41975.1"/>
    </source>
</evidence>